<evidence type="ECO:0000256" key="2">
    <source>
        <dbReference type="SAM" id="Phobius"/>
    </source>
</evidence>
<organism evidence="3 4">
    <name type="scientific">Amnibacterium soli</name>
    <dbReference type="NCBI Taxonomy" id="1282736"/>
    <lineage>
        <taxon>Bacteria</taxon>
        <taxon>Bacillati</taxon>
        <taxon>Actinomycetota</taxon>
        <taxon>Actinomycetes</taxon>
        <taxon>Micrococcales</taxon>
        <taxon>Microbacteriaceae</taxon>
        <taxon>Amnibacterium</taxon>
    </lineage>
</organism>
<name>A0ABP8YSJ6_9MICO</name>
<dbReference type="SUPFAM" id="SSF56349">
    <property type="entry name" value="DNA breaking-rejoining enzymes"/>
    <property type="match status" value="1"/>
</dbReference>
<proteinExistence type="predicted"/>
<dbReference type="InterPro" id="IPR013762">
    <property type="entry name" value="Integrase-like_cat_sf"/>
</dbReference>
<gene>
    <name evidence="3" type="ORF">GCM10025783_03140</name>
</gene>
<reference evidence="4" key="1">
    <citation type="journal article" date="2019" name="Int. J. Syst. Evol. Microbiol.">
        <title>The Global Catalogue of Microorganisms (GCM) 10K type strain sequencing project: providing services to taxonomists for standard genome sequencing and annotation.</title>
        <authorList>
            <consortium name="The Broad Institute Genomics Platform"/>
            <consortium name="The Broad Institute Genome Sequencing Center for Infectious Disease"/>
            <person name="Wu L."/>
            <person name="Ma J."/>
        </authorList>
    </citation>
    <scope>NUCLEOTIDE SEQUENCE [LARGE SCALE GENOMIC DNA]</scope>
    <source>
        <strain evidence="4">JCM 19015</strain>
    </source>
</reference>
<keyword evidence="4" id="KW-1185">Reference proteome</keyword>
<protein>
    <recommendedName>
        <fullName evidence="5">Tyr recombinase domain-containing protein</fullName>
    </recommendedName>
</protein>
<keyword evidence="1" id="KW-0233">DNA recombination</keyword>
<dbReference type="Gene3D" id="1.10.443.10">
    <property type="entry name" value="Intergrase catalytic core"/>
    <property type="match status" value="1"/>
</dbReference>
<feature type="transmembrane region" description="Helical" evidence="2">
    <location>
        <begin position="234"/>
        <end position="255"/>
    </location>
</feature>
<evidence type="ECO:0000313" key="3">
    <source>
        <dbReference type="EMBL" id="GAA4736379.1"/>
    </source>
</evidence>
<evidence type="ECO:0000256" key="1">
    <source>
        <dbReference type="ARBA" id="ARBA00023172"/>
    </source>
</evidence>
<evidence type="ECO:0000313" key="4">
    <source>
        <dbReference type="Proteomes" id="UP001500121"/>
    </source>
</evidence>
<sequence length="356" mass="39517">MTFQGLRQQHASLLIAQGIDLAVVSERLGHPSIATTNLYTLVWSRRVRAFKGTAGGVRPLREPSNGLNCQALLVSHELRLRLMSDDDWDERRPIAPIPLVVVATDESTTLGGAIDAVLGKHDPDARTFLYWKDRQAGGPTCLMRFAPLEGARDELGQFHNRLELWAVRIDGSLYRASVRYPGQTRIADLGRAAGAGYIDRDPYEIVLSYHPGGYGGGEIVPDFVAFLESVGINVVYNAISTALLAAASVGGRRLLRWRRRRQSDAAAIVNMKAWEESDIAQPEVLRSWLEVKPTWSVEEVATRLQCTGPASERLLLAVGYERIAGSADWARSTSSAATRRRKRWLRMERTPGHRQP</sequence>
<keyword evidence="2" id="KW-1133">Transmembrane helix</keyword>
<dbReference type="Proteomes" id="UP001500121">
    <property type="component" value="Unassembled WGS sequence"/>
</dbReference>
<keyword evidence="2" id="KW-0472">Membrane</keyword>
<evidence type="ECO:0008006" key="5">
    <source>
        <dbReference type="Google" id="ProtNLM"/>
    </source>
</evidence>
<dbReference type="InterPro" id="IPR011010">
    <property type="entry name" value="DNA_brk_join_enz"/>
</dbReference>
<keyword evidence="2" id="KW-0812">Transmembrane</keyword>
<dbReference type="EMBL" id="BAABLP010000001">
    <property type="protein sequence ID" value="GAA4736379.1"/>
    <property type="molecule type" value="Genomic_DNA"/>
</dbReference>
<accession>A0ABP8YSJ6</accession>
<comment type="caution">
    <text evidence="3">The sequence shown here is derived from an EMBL/GenBank/DDBJ whole genome shotgun (WGS) entry which is preliminary data.</text>
</comment>